<reference evidence="1" key="1">
    <citation type="submission" date="2020-01" db="EMBL/GenBank/DDBJ databases">
        <authorList>
            <person name="Feng Z.H.Z."/>
        </authorList>
    </citation>
    <scope>NUCLEOTIDE SEQUENCE</scope>
    <source>
        <strain evidence="1">CBS107.38</strain>
    </source>
</reference>
<dbReference type="EMBL" id="JAAABM010000014">
    <property type="protein sequence ID" value="KAF7672977.1"/>
    <property type="molecule type" value="Genomic_DNA"/>
</dbReference>
<name>A0A8H7B0C0_9PLEO</name>
<dbReference type="GeneID" id="62207153"/>
<keyword evidence="2" id="KW-1185">Reference proteome</keyword>
<organism evidence="1 2">
    <name type="scientific">Alternaria burnsii</name>
    <dbReference type="NCBI Taxonomy" id="1187904"/>
    <lineage>
        <taxon>Eukaryota</taxon>
        <taxon>Fungi</taxon>
        <taxon>Dikarya</taxon>
        <taxon>Ascomycota</taxon>
        <taxon>Pezizomycotina</taxon>
        <taxon>Dothideomycetes</taxon>
        <taxon>Pleosporomycetidae</taxon>
        <taxon>Pleosporales</taxon>
        <taxon>Pleosporineae</taxon>
        <taxon>Pleosporaceae</taxon>
        <taxon>Alternaria</taxon>
        <taxon>Alternaria sect. Alternaria</taxon>
    </lineage>
</organism>
<proteinExistence type="predicted"/>
<accession>A0A8H7B0C0</accession>
<reference evidence="1" key="2">
    <citation type="submission" date="2020-08" db="EMBL/GenBank/DDBJ databases">
        <title>Draft Genome Sequence of Cumin Blight Pathogen Alternaria burnsii.</title>
        <authorList>
            <person name="Feng Z."/>
        </authorList>
    </citation>
    <scope>NUCLEOTIDE SEQUENCE</scope>
    <source>
        <strain evidence="1">CBS107.38</strain>
    </source>
</reference>
<dbReference type="Proteomes" id="UP000596902">
    <property type="component" value="Unassembled WGS sequence"/>
</dbReference>
<comment type="caution">
    <text evidence="1">The sequence shown here is derived from an EMBL/GenBank/DDBJ whole genome shotgun (WGS) entry which is preliminary data.</text>
</comment>
<gene>
    <name evidence="1" type="ORF">GT037_008928</name>
</gene>
<dbReference type="AlphaFoldDB" id="A0A8H7B0C0"/>
<evidence type="ECO:0000313" key="1">
    <source>
        <dbReference type="EMBL" id="KAF7672977.1"/>
    </source>
</evidence>
<dbReference type="RefSeq" id="XP_038783320.1">
    <property type="nucleotide sequence ID" value="XM_038933975.1"/>
</dbReference>
<sequence length="67" mass="7401">MPRLMRRARPACGKLRCGDRDWCAGTSLALGEILPSIFGLSFTSTETSQRPVFMAFAECVARIYISS</sequence>
<protein>
    <submittedName>
        <fullName evidence="1">Uncharacterized protein</fullName>
    </submittedName>
</protein>
<evidence type="ECO:0000313" key="2">
    <source>
        <dbReference type="Proteomes" id="UP000596902"/>
    </source>
</evidence>